<reference evidence="10" key="1">
    <citation type="submission" date="2017-08" db="EMBL/GenBank/DDBJ databases">
        <authorList>
            <person name="Polle J.E."/>
            <person name="Barry K."/>
            <person name="Cushman J."/>
            <person name="Schmutz J."/>
            <person name="Tran D."/>
            <person name="Hathwaick L.T."/>
            <person name="Yim W.C."/>
            <person name="Jenkins J."/>
            <person name="Mckie-Krisberg Z.M."/>
            <person name="Prochnik S."/>
            <person name="Lindquist E."/>
            <person name="Dockter R.B."/>
            <person name="Adam C."/>
            <person name="Molina H."/>
            <person name="Bunkerborg J."/>
            <person name="Jin E."/>
            <person name="Buchheim M."/>
            <person name="Magnuson J."/>
        </authorList>
    </citation>
    <scope>NUCLEOTIDE SEQUENCE</scope>
    <source>
        <strain evidence="10">CCAP 19/18</strain>
    </source>
</reference>
<comment type="subcellular location">
    <subcellularLocation>
        <location evidence="1">Cytoplasm</location>
        <location evidence="1">Cytoskeleton</location>
    </subcellularLocation>
</comment>
<dbReference type="SMART" id="SM00028">
    <property type="entry name" value="TPR"/>
    <property type="match status" value="2"/>
</dbReference>
<organism evidence="10 11">
    <name type="scientific">Dunaliella salina</name>
    <name type="common">Green alga</name>
    <name type="synonym">Protococcus salinus</name>
    <dbReference type="NCBI Taxonomy" id="3046"/>
    <lineage>
        <taxon>Eukaryota</taxon>
        <taxon>Viridiplantae</taxon>
        <taxon>Chlorophyta</taxon>
        <taxon>core chlorophytes</taxon>
        <taxon>Chlorophyceae</taxon>
        <taxon>CS clade</taxon>
        <taxon>Chlamydomonadales</taxon>
        <taxon>Dunaliellaceae</taxon>
        <taxon>Dunaliella</taxon>
    </lineage>
</organism>
<evidence type="ECO:0000256" key="2">
    <source>
        <dbReference type="ARBA" id="ARBA00009622"/>
    </source>
</evidence>
<evidence type="ECO:0000256" key="9">
    <source>
        <dbReference type="ARBA" id="ARBA00023212"/>
    </source>
</evidence>
<keyword evidence="3" id="KW-0963">Cytoplasm</keyword>
<evidence type="ECO:0000256" key="3">
    <source>
        <dbReference type="ARBA" id="ARBA00022490"/>
    </source>
</evidence>
<protein>
    <recommendedName>
        <fullName evidence="12">Kinesin light chain</fullName>
    </recommendedName>
</protein>
<keyword evidence="7" id="KW-0175">Coiled coil</keyword>
<keyword evidence="4" id="KW-0493">Microtubule</keyword>
<dbReference type="InterPro" id="IPR002151">
    <property type="entry name" value="Kinesin_light"/>
</dbReference>
<keyword evidence="6" id="KW-0802">TPR repeat</keyword>
<keyword evidence="8" id="KW-0505">Motor protein</keyword>
<dbReference type="PANTHER" id="PTHR45783">
    <property type="entry name" value="KINESIN LIGHT CHAIN"/>
    <property type="match status" value="1"/>
</dbReference>
<comment type="caution">
    <text evidence="10">The sequence shown here is derived from an EMBL/GenBank/DDBJ whole genome shotgun (WGS) entry which is preliminary data.</text>
</comment>
<dbReference type="Gene3D" id="1.25.40.10">
    <property type="entry name" value="Tetratricopeptide repeat domain"/>
    <property type="match status" value="2"/>
</dbReference>
<keyword evidence="5" id="KW-0677">Repeat</keyword>
<dbReference type="PANTHER" id="PTHR45783:SF3">
    <property type="entry name" value="KINESIN LIGHT CHAIN"/>
    <property type="match status" value="1"/>
</dbReference>
<dbReference type="Pfam" id="PF13374">
    <property type="entry name" value="TPR_10"/>
    <property type="match status" value="1"/>
</dbReference>
<dbReference type="SUPFAM" id="SSF48452">
    <property type="entry name" value="TPR-like"/>
    <property type="match status" value="2"/>
</dbReference>
<evidence type="ECO:0000313" key="11">
    <source>
        <dbReference type="Proteomes" id="UP000815325"/>
    </source>
</evidence>
<sequence>MPQMFCNAAEGRTAPSMAWLIKFAERVPAGYTAGDIVSNIIVPETRQHGCRYIDTVPVNQCGKPNFFISHRWGSPFSHLLTALKKDIGDKAGQMMTLAGNYQEAEPLMRETLELASEAMGSRSGAAASCVNNLAEVLRHLGKFAEAEPLQRQAVELSEELMGKNHPNTATYLGNLAQLEMALGKPAAAEPLLRRALDISIKSNGAEATDTAVLLNSLASLLLDLGRCVEMMRRALQSRMKILGEEHSDTVVSLNNLASLLFQQGKTAEAVPLYKQ</sequence>
<evidence type="ECO:0000256" key="7">
    <source>
        <dbReference type="ARBA" id="ARBA00023054"/>
    </source>
</evidence>
<evidence type="ECO:0008006" key="12">
    <source>
        <dbReference type="Google" id="ProtNLM"/>
    </source>
</evidence>
<gene>
    <name evidence="10" type="ORF">DUNSADRAFT_4644</name>
</gene>
<proteinExistence type="inferred from homology"/>
<dbReference type="Pfam" id="PF13424">
    <property type="entry name" value="TPR_12"/>
    <property type="match status" value="2"/>
</dbReference>
<dbReference type="Proteomes" id="UP000815325">
    <property type="component" value="Unassembled WGS sequence"/>
</dbReference>
<evidence type="ECO:0000256" key="1">
    <source>
        <dbReference type="ARBA" id="ARBA00004245"/>
    </source>
</evidence>
<evidence type="ECO:0000256" key="5">
    <source>
        <dbReference type="ARBA" id="ARBA00022737"/>
    </source>
</evidence>
<comment type="similarity">
    <text evidence="2">Belongs to the kinesin light chain family.</text>
</comment>
<dbReference type="InterPro" id="IPR019734">
    <property type="entry name" value="TPR_rpt"/>
</dbReference>
<dbReference type="InterPro" id="IPR011990">
    <property type="entry name" value="TPR-like_helical_dom_sf"/>
</dbReference>
<name>A0ABQ7GRL6_DUNSA</name>
<dbReference type="EMBL" id="MU069623">
    <property type="protein sequence ID" value="KAF5837253.1"/>
    <property type="molecule type" value="Genomic_DNA"/>
</dbReference>
<evidence type="ECO:0000256" key="6">
    <source>
        <dbReference type="ARBA" id="ARBA00022803"/>
    </source>
</evidence>
<accession>A0ABQ7GRL6</accession>
<evidence type="ECO:0000256" key="8">
    <source>
        <dbReference type="ARBA" id="ARBA00023175"/>
    </source>
</evidence>
<evidence type="ECO:0000256" key="4">
    <source>
        <dbReference type="ARBA" id="ARBA00022701"/>
    </source>
</evidence>
<keyword evidence="9" id="KW-0206">Cytoskeleton</keyword>
<evidence type="ECO:0000313" key="10">
    <source>
        <dbReference type="EMBL" id="KAF5837253.1"/>
    </source>
</evidence>
<keyword evidence="11" id="KW-1185">Reference proteome</keyword>